<dbReference type="AlphaFoldDB" id="A0A6P6B4R4"/>
<dbReference type="GeneID" id="111314813"/>
<dbReference type="RefSeq" id="XP_022772164.1">
    <property type="nucleotide sequence ID" value="XM_022916429.1"/>
</dbReference>
<feature type="compositionally biased region" description="Basic and acidic residues" evidence="1">
    <location>
        <begin position="18"/>
        <end position="31"/>
    </location>
</feature>
<sequence length="108" mass="11656">MGNSIRKGASGENLTRVNRHDETERLPVLEHQGENLAEIDIFSGGDFLELRDLDNPASSSSSRNSSAGSTSSNECFDSIALLQDLEDPISEQNDACKKLNVSASNKSD</sequence>
<reference evidence="3 4" key="1">
    <citation type="submission" date="2025-04" db="UniProtKB">
        <authorList>
            <consortium name="RefSeq"/>
        </authorList>
    </citation>
    <scope>IDENTIFICATION</scope>
    <source>
        <tissue evidence="3 4">Fruit stalk</tissue>
    </source>
</reference>
<evidence type="ECO:0000256" key="1">
    <source>
        <dbReference type="SAM" id="MobiDB-lite"/>
    </source>
</evidence>
<feature type="region of interest" description="Disordered" evidence="1">
    <location>
        <begin position="52"/>
        <end position="73"/>
    </location>
</feature>
<proteinExistence type="predicted"/>
<evidence type="ECO:0000313" key="3">
    <source>
        <dbReference type="RefSeq" id="XP_022772163.1"/>
    </source>
</evidence>
<gene>
    <name evidence="3 4" type="primary">LOC111314813</name>
</gene>
<name>A0A6P6B4R4_DURZI</name>
<feature type="compositionally biased region" description="Low complexity" evidence="1">
    <location>
        <begin position="58"/>
        <end position="72"/>
    </location>
</feature>
<dbReference type="OrthoDB" id="1625833at2759"/>
<evidence type="ECO:0000313" key="4">
    <source>
        <dbReference type="RefSeq" id="XP_022772164.1"/>
    </source>
</evidence>
<keyword evidence="2" id="KW-1185">Reference proteome</keyword>
<dbReference type="KEGG" id="dzi:111314813"/>
<feature type="region of interest" description="Disordered" evidence="1">
    <location>
        <begin position="1"/>
        <end position="31"/>
    </location>
</feature>
<dbReference type="RefSeq" id="XP_022772163.1">
    <property type="nucleotide sequence ID" value="XM_022916428.1"/>
</dbReference>
<accession>A0A6P6B4R4</accession>
<protein>
    <submittedName>
        <fullName evidence="3 4">Uncharacterized protein LOC111314813</fullName>
    </submittedName>
</protein>
<evidence type="ECO:0000313" key="2">
    <source>
        <dbReference type="Proteomes" id="UP000515121"/>
    </source>
</evidence>
<organism evidence="2 4">
    <name type="scientific">Durio zibethinus</name>
    <name type="common">Durian</name>
    <dbReference type="NCBI Taxonomy" id="66656"/>
    <lineage>
        <taxon>Eukaryota</taxon>
        <taxon>Viridiplantae</taxon>
        <taxon>Streptophyta</taxon>
        <taxon>Embryophyta</taxon>
        <taxon>Tracheophyta</taxon>
        <taxon>Spermatophyta</taxon>
        <taxon>Magnoliopsida</taxon>
        <taxon>eudicotyledons</taxon>
        <taxon>Gunneridae</taxon>
        <taxon>Pentapetalae</taxon>
        <taxon>rosids</taxon>
        <taxon>malvids</taxon>
        <taxon>Malvales</taxon>
        <taxon>Malvaceae</taxon>
        <taxon>Helicteroideae</taxon>
        <taxon>Durio</taxon>
    </lineage>
</organism>
<dbReference type="Proteomes" id="UP000515121">
    <property type="component" value="Unplaced"/>
</dbReference>